<accession>A0ABQ9X6I6</accession>
<comment type="caution">
    <text evidence="4">The sequence shown here is derived from an EMBL/GenBank/DDBJ whole genome shotgun (WGS) entry which is preliminary data.</text>
</comment>
<gene>
    <name evidence="4" type="ORF">BLNAU_18153</name>
</gene>
<feature type="chain" id="PRO_5046739817" evidence="3">
    <location>
        <begin position="25"/>
        <end position="2086"/>
    </location>
</feature>
<dbReference type="SUPFAM" id="SSF51126">
    <property type="entry name" value="Pectin lyase-like"/>
    <property type="match status" value="3"/>
</dbReference>
<feature type="signal peptide" evidence="3">
    <location>
        <begin position="1"/>
        <end position="24"/>
    </location>
</feature>
<keyword evidence="2" id="KW-1133">Transmembrane helix</keyword>
<feature type="compositionally biased region" description="Polar residues" evidence="1">
    <location>
        <begin position="2027"/>
        <end position="2054"/>
    </location>
</feature>
<feature type="region of interest" description="Disordered" evidence="1">
    <location>
        <begin position="1442"/>
        <end position="1464"/>
    </location>
</feature>
<evidence type="ECO:0000256" key="1">
    <source>
        <dbReference type="SAM" id="MobiDB-lite"/>
    </source>
</evidence>
<evidence type="ECO:0000256" key="3">
    <source>
        <dbReference type="SAM" id="SignalP"/>
    </source>
</evidence>
<name>A0ABQ9X6I6_9EUKA</name>
<feature type="compositionally biased region" description="Polar residues" evidence="1">
    <location>
        <begin position="2065"/>
        <end position="2086"/>
    </location>
</feature>
<feature type="compositionally biased region" description="Acidic residues" evidence="1">
    <location>
        <begin position="1452"/>
        <end position="1464"/>
    </location>
</feature>
<feature type="region of interest" description="Disordered" evidence="1">
    <location>
        <begin position="2016"/>
        <end position="2086"/>
    </location>
</feature>
<protein>
    <submittedName>
        <fullName evidence="4">Uncharacterized protein</fullName>
    </submittedName>
</protein>
<dbReference type="EMBL" id="JARBJD010000215">
    <property type="protein sequence ID" value="KAK2946929.1"/>
    <property type="molecule type" value="Genomic_DNA"/>
</dbReference>
<sequence length="2086" mass="229761">MLACAMLWVSIFGYLSCTPGPTRGLVPISVSSSGSTNQESITAFHSPIYYISATGKDVNNCTSLLPCRSLDAALALTQHANYENYDLMDGGEDYSVGHHTLSDMNIIIIYPSAMVDHYTEHAHSSIDYDLFPTIKPESVSHYPVLTLRSSSIFITAVNIRYSAHELSPSFIHSTNDCSSIVITQSRIDASQVGVFTNAFLDISVTGWCMLESVLVTNLHTRSQHGGFINLHGNPDSVYYLESCTFLNVSAAGYGGALALTLNPDSRYSLSSLTFTNCTSTYGHGGAMAITVDDSTDMEGAASDCIEYKDLRFSENEARFGRNIFVRSPSLNASYLPTKYALPDWQEMTSEDLIISTTHTIRSFISDIRDSTTNTAVLFCDPKFFGSFDNSCKTHHTPCITLDKMQEQTASFGPEIRTTEYVLLRSYDLSEDFSVEPLIPTLTQVIYRKSHLTPTHDISIVMNDASLIINHPTVFDCLNFEINIAGTSTFAIQAYSDVDIHHATISPSSGYQSPTINFLHIHDSASDVSLTECTFQSFTTSDAMIYARAHVKLSLEAVSFDSINVDTGAIIMIDDPADNEELSFISILDLTITNITITEGMSAFSFGPNSMELEDVIAKDIKFKAFTETNQEFDETCLFNFMEVRIGSSEISFLSSSISGKDPEVVFIRAELVGLPGISEEMKAKPCVSLNDVVLDIQDLSTYIILYFDDIVSNAGDFEWVLDTWTIIDELKSTPDTFIFFDDGGTDYPMKDILYTPLCDKDVPYDGALCLSEVIDPNKPCQDILTTGTSAVLRKKATILQNHIVYVNDPDKRLSVLVPLTVNETGCFEVSGYLSVNTISIDVKDLQQTLFTVNAVTSDDPEFESYLRLTDVQITSSTTNPIQQILFELKKGAILELSAEISKIVTSKNLIHMPDQASLALPLSFIHDISSACSLINATNPTKITSTGTRFYDIYTESGSVFELVDLAIDVHFLSTFFQYIYGSDSACISQKGLAQHGSTISCDSLVVSHCQATTGNGGAFSLHANTSLNMMEVTMEACTAPNGLGGGFYIDARDYATANYVVQFEEVSRCASQCGDIMFINMGSGNDVLNVSRITLLQFNKYITEEAFQYASNSRKYSFRHKFEDPLLDPTLHVSSSGVDTETCGTYSSPCKTITGLSKLAATISTKQTLYFRTNYTLDTSVTIGPGTETGTTTTKFPLSIEQSVYTSLPLTVTVSDGSITFQASDTYPYSLANLRLHFKSLNKAFLTTKNEQARITNCTFTSESDIAVADSLISSEAGTLTMKNCTFSTFNFTKTAFSLIADTTITQSQFSQITALRCNLFQIGNATTPSKPKVVLQGNFRNISTNGGSIISASAFTSFEIGAGSRFMNISSTLASPITATINDSSTFTVNHGSMFFNSTCVAADGGVFNLAVNGGTTLFSRNTFVNCKAITKSEEEDNLNSGIVPTFRNDDDDDEDDDDDDDDEIVTQARGGFLFVDVSKKPSNFRLDDCFNVNTSAKYGQALYIKHTTNTTEGFDIQLAIKPYSSKKKSDIILQVGETMSDWTAQVFFLNETVYVSNVGEDLLTCGSMKDPCSSIDFGMLHLKDETAAPSYLLITESVVIRRPHVFTTDTLTIKPVDGSSGTLVVDQYAYRRQYFDALLTFEKAVMFTQLTFDNPADLSGSHHLLYGKSAMTFESCNFYSHNSITYNIIYATDTLNMTSCYFTRLPDIHNVHQFVDSSYFQGVVTDGCSLVNISHCVFDSSTQRRIRPIPRDMPAVTANALPLNEDPVCYIVPTQLTIRSAKQATLTQNYFMNAKGGALLIDSSEVTMTKNNFYNNSAQDSRFPDLEFNIKCSGNSHVNFDEVNSVEQGKENLFYFFDPLCLHEGVFTERDSLAFVPKEPEIESTTTAYGEVYTLTGSNLFPCGLSFILSPVYGSFYQPIYVQSLGSSNQTCIKWLIPKSYLALASGFWVEIEYGEKKIRLYKQWIDGTYTSGLETKSVVVIILTAMLTAIAIVAGLIYVLIIKMNERKQPPSTIRAETEMGEEQQQGFPDELTQSEFRSPEPTTHEQQIQPAVPAEIPTETAETYSDTAENPIASDNTTEEM</sequence>
<organism evidence="4 5">
    <name type="scientific">Blattamonas nauphoetae</name>
    <dbReference type="NCBI Taxonomy" id="2049346"/>
    <lineage>
        <taxon>Eukaryota</taxon>
        <taxon>Metamonada</taxon>
        <taxon>Preaxostyla</taxon>
        <taxon>Oxymonadida</taxon>
        <taxon>Blattamonas</taxon>
    </lineage>
</organism>
<keyword evidence="3" id="KW-0732">Signal</keyword>
<keyword evidence="2" id="KW-0812">Transmembrane</keyword>
<evidence type="ECO:0000313" key="5">
    <source>
        <dbReference type="Proteomes" id="UP001281761"/>
    </source>
</evidence>
<keyword evidence="2" id="KW-0472">Membrane</keyword>
<dbReference type="Proteomes" id="UP001281761">
    <property type="component" value="Unassembled WGS sequence"/>
</dbReference>
<keyword evidence="5" id="KW-1185">Reference proteome</keyword>
<evidence type="ECO:0000256" key="2">
    <source>
        <dbReference type="SAM" id="Phobius"/>
    </source>
</evidence>
<evidence type="ECO:0000313" key="4">
    <source>
        <dbReference type="EMBL" id="KAK2946929.1"/>
    </source>
</evidence>
<feature type="transmembrane region" description="Helical" evidence="2">
    <location>
        <begin position="1982"/>
        <end position="2005"/>
    </location>
</feature>
<dbReference type="InterPro" id="IPR011050">
    <property type="entry name" value="Pectin_lyase_fold/virulence"/>
</dbReference>
<reference evidence="4 5" key="1">
    <citation type="journal article" date="2022" name="bioRxiv">
        <title>Genomics of Preaxostyla Flagellates Illuminates Evolutionary Transitions and the Path Towards Mitochondrial Loss.</title>
        <authorList>
            <person name="Novak L.V.F."/>
            <person name="Treitli S.C."/>
            <person name="Pyrih J."/>
            <person name="Halakuc P."/>
            <person name="Pipaliya S.V."/>
            <person name="Vacek V."/>
            <person name="Brzon O."/>
            <person name="Soukal P."/>
            <person name="Eme L."/>
            <person name="Dacks J.B."/>
            <person name="Karnkowska A."/>
            <person name="Elias M."/>
            <person name="Hampl V."/>
        </authorList>
    </citation>
    <scope>NUCLEOTIDE SEQUENCE [LARGE SCALE GENOMIC DNA]</scope>
    <source>
        <strain evidence="4">NAU3</strain>
        <tissue evidence="4">Gut</tissue>
    </source>
</reference>
<proteinExistence type="predicted"/>